<dbReference type="InterPro" id="IPR032302">
    <property type="entry name" value="THOC2_N"/>
</dbReference>
<proteinExistence type="predicted"/>
<name>A0ABQ9JK50_9CUCU</name>
<evidence type="ECO:0000259" key="1">
    <source>
        <dbReference type="Pfam" id="PF16134"/>
    </source>
</evidence>
<reference evidence="2" key="1">
    <citation type="journal article" date="2023" name="Insect Mol. Biol.">
        <title>Genome sequencing provides insights into the evolution of gene families encoding plant cell wall-degrading enzymes in longhorned beetles.</title>
        <authorList>
            <person name="Shin N.R."/>
            <person name="Okamura Y."/>
            <person name="Kirsch R."/>
            <person name="Pauchet Y."/>
        </authorList>
    </citation>
    <scope>NUCLEOTIDE SEQUENCE</scope>
    <source>
        <strain evidence="2">MMC_N1</strain>
    </source>
</reference>
<evidence type="ECO:0000313" key="2">
    <source>
        <dbReference type="EMBL" id="KAJ8978314.1"/>
    </source>
</evidence>
<dbReference type="Pfam" id="PF16134">
    <property type="entry name" value="THOC2_N"/>
    <property type="match status" value="1"/>
</dbReference>
<organism evidence="2 3">
    <name type="scientific">Molorchus minor</name>
    <dbReference type="NCBI Taxonomy" id="1323400"/>
    <lineage>
        <taxon>Eukaryota</taxon>
        <taxon>Metazoa</taxon>
        <taxon>Ecdysozoa</taxon>
        <taxon>Arthropoda</taxon>
        <taxon>Hexapoda</taxon>
        <taxon>Insecta</taxon>
        <taxon>Pterygota</taxon>
        <taxon>Neoptera</taxon>
        <taxon>Endopterygota</taxon>
        <taxon>Coleoptera</taxon>
        <taxon>Polyphaga</taxon>
        <taxon>Cucujiformia</taxon>
        <taxon>Chrysomeloidea</taxon>
        <taxon>Cerambycidae</taxon>
        <taxon>Lamiinae</taxon>
        <taxon>Monochamini</taxon>
        <taxon>Molorchus</taxon>
    </lineage>
</organism>
<dbReference type="Proteomes" id="UP001162164">
    <property type="component" value="Unassembled WGS sequence"/>
</dbReference>
<feature type="domain" description="THO complex subunit 2 N-terminal" evidence="1">
    <location>
        <begin position="128"/>
        <end position="294"/>
    </location>
</feature>
<dbReference type="InterPro" id="IPR040007">
    <property type="entry name" value="Tho2"/>
</dbReference>
<keyword evidence="3" id="KW-1185">Reference proteome</keyword>
<dbReference type="PANTHER" id="PTHR21597">
    <property type="entry name" value="THO2 PROTEIN"/>
    <property type="match status" value="1"/>
</dbReference>
<comment type="caution">
    <text evidence="2">The sequence shown here is derived from an EMBL/GenBank/DDBJ whole genome shotgun (WGS) entry which is preliminary data.</text>
</comment>
<sequence>MAGVLSNELCKNWEKSGKQELEVTSTSNSLSSLLLKYNNTGNAHQLCHSDNTRSTKPYLWICTSINKQFHTEKRFVFEGTPNRTNHASPILISQQPTVVPRDQSWADYKANNHIKACIQILKDESRTPLFDKNSKPTNIIKYINDLVDKGIKGILKKDAVVSTLQELVTLHADIPTVILDVLNVADAITSQTDSEEYKDRHNFSAIVKECEKVSFLSDKLLKERLEIDTLQEVVINNENLTYFREECEGFAKLLTELNNEFTENTESIELIGIVQSLIGCFNLDPNRVLDVILESLRISPIMRGCLYL</sequence>
<accession>A0ABQ9JK50</accession>
<dbReference type="PANTHER" id="PTHR21597:SF0">
    <property type="entry name" value="THO COMPLEX SUBUNIT 2"/>
    <property type="match status" value="1"/>
</dbReference>
<evidence type="ECO:0000313" key="3">
    <source>
        <dbReference type="Proteomes" id="UP001162164"/>
    </source>
</evidence>
<dbReference type="EMBL" id="JAPWTJ010000452">
    <property type="protein sequence ID" value="KAJ8978314.1"/>
    <property type="molecule type" value="Genomic_DNA"/>
</dbReference>
<protein>
    <recommendedName>
        <fullName evidence="1">THO complex subunit 2 N-terminal domain-containing protein</fullName>
    </recommendedName>
</protein>
<gene>
    <name evidence="2" type="ORF">NQ317_008186</name>
</gene>